<accession>K1QZ17</accession>
<evidence type="ECO:0000259" key="6">
    <source>
        <dbReference type="PROSITE" id="PS50071"/>
    </source>
</evidence>
<dbReference type="GO" id="GO:0003677">
    <property type="term" value="F:DNA binding"/>
    <property type="evidence" value="ECO:0007669"/>
    <property type="project" value="UniProtKB-UniRule"/>
</dbReference>
<feature type="DNA-binding region" description="Homeobox" evidence="4">
    <location>
        <begin position="395"/>
        <end position="457"/>
    </location>
</feature>
<dbReference type="AlphaFoldDB" id="K1QZ17"/>
<dbReference type="PROSITE" id="PS50071">
    <property type="entry name" value="HOMEOBOX_2"/>
    <property type="match status" value="2"/>
</dbReference>
<feature type="region of interest" description="Disordered" evidence="5">
    <location>
        <begin position="369"/>
        <end position="408"/>
    </location>
</feature>
<dbReference type="Pfam" id="PF05920">
    <property type="entry name" value="Homeobox_KN"/>
    <property type="match status" value="2"/>
</dbReference>
<protein>
    <submittedName>
        <fullName evidence="7">Homeobox protein HD1</fullName>
    </submittedName>
</protein>
<feature type="domain" description="Homeobox" evidence="6">
    <location>
        <begin position="490"/>
        <end position="536"/>
    </location>
</feature>
<dbReference type="GO" id="GO:0006355">
    <property type="term" value="P:regulation of DNA-templated transcription"/>
    <property type="evidence" value="ECO:0007669"/>
    <property type="project" value="InterPro"/>
</dbReference>
<dbReference type="SUPFAM" id="SSF46689">
    <property type="entry name" value="Homeodomain-like"/>
    <property type="match status" value="2"/>
</dbReference>
<feature type="compositionally biased region" description="Low complexity" evidence="5">
    <location>
        <begin position="204"/>
        <end position="223"/>
    </location>
</feature>
<evidence type="ECO:0000256" key="1">
    <source>
        <dbReference type="ARBA" id="ARBA00023125"/>
    </source>
</evidence>
<comment type="subcellular location">
    <subcellularLocation>
        <location evidence="4">Nucleus</location>
    </subcellularLocation>
</comment>
<organism evidence="7">
    <name type="scientific">Magallana gigas</name>
    <name type="common">Pacific oyster</name>
    <name type="synonym">Crassostrea gigas</name>
    <dbReference type="NCBI Taxonomy" id="29159"/>
    <lineage>
        <taxon>Eukaryota</taxon>
        <taxon>Metazoa</taxon>
        <taxon>Spiralia</taxon>
        <taxon>Lophotrochozoa</taxon>
        <taxon>Mollusca</taxon>
        <taxon>Bivalvia</taxon>
        <taxon>Autobranchia</taxon>
        <taxon>Pteriomorphia</taxon>
        <taxon>Ostreida</taxon>
        <taxon>Ostreoidea</taxon>
        <taxon>Ostreidae</taxon>
        <taxon>Magallana</taxon>
    </lineage>
</organism>
<gene>
    <name evidence="7" type="ORF">CGI_10015054</name>
</gene>
<dbReference type="InterPro" id="IPR001356">
    <property type="entry name" value="HD"/>
</dbReference>
<feature type="compositionally biased region" description="Polar residues" evidence="5">
    <location>
        <begin position="369"/>
        <end position="380"/>
    </location>
</feature>
<dbReference type="InterPro" id="IPR009057">
    <property type="entry name" value="Homeodomain-like_sf"/>
</dbReference>
<dbReference type="InterPro" id="IPR050224">
    <property type="entry name" value="TALE_homeobox"/>
</dbReference>
<keyword evidence="1 4" id="KW-0238">DNA-binding</keyword>
<evidence type="ECO:0000256" key="5">
    <source>
        <dbReference type="SAM" id="MobiDB-lite"/>
    </source>
</evidence>
<dbReference type="SMART" id="SM00389">
    <property type="entry name" value="HOX"/>
    <property type="match status" value="2"/>
</dbReference>
<feature type="DNA-binding region" description="Homeobox" evidence="4">
    <location>
        <begin position="492"/>
        <end position="537"/>
    </location>
</feature>
<feature type="region of interest" description="Disordered" evidence="5">
    <location>
        <begin position="154"/>
        <end position="267"/>
    </location>
</feature>
<keyword evidence="3 4" id="KW-0539">Nucleus</keyword>
<evidence type="ECO:0000313" key="7">
    <source>
        <dbReference type="EMBL" id="EKC42282.1"/>
    </source>
</evidence>
<dbReference type="InParanoid" id="K1QZ17"/>
<keyword evidence="2 4" id="KW-0371">Homeobox</keyword>
<dbReference type="EMBL" id="JH816112">
    <property type="protein sequence ID" value="EKC42282.1"/>
    <property type="molecule type" value="Genomic_DNA"/>
</dbReference>
<evidence type="ECO:0000256" key="2">
    <source>
        <dbReference type="ARBA" id="ARBA00023155"/>
    </source>
</evidence>
<dbReference type="PANTHER" id="PTHR11850">
    <property type="entry name" value="HOMEOBOX PROTEIN TRANSCRIPTION FACTORS"/>
    <property type="match status" value="1"/>
</dbReference>
<dbReference type="Gene3D" id="1.10.10.60">
    <property type="entry name" value="Homeodomain-like"/>
    <property type="match status" value="2"/>
</dbReference>
<feature type="domain" description="Homeobox" evidence="6">
    <location>
        <begin position="393"/>
        <end position="456"/>
    </location>
</feature>
<dbReference type="GO" id="GO:0005634">
    <property type="term" value="C:nucleus"/>
    <property type="evidence" value="ECO:0007669"/>
    <property type="project" value="UniProtKB-SubCell"/>
</dbReference>
<dbReference type="HOGENOM" id="CLU_469506_0_0_1"/>
<reference evidence="7" key="1">
    <citation type="journal article" date="2012" name="Nature">
        <title>The oyster genome reveals stress adaptation and complexity of shell formation.</title>
        <authorList>
            <person name="Zhang G."/>
            <person name="Fang X."/>
            <person name="Guo X."/>
            <person name="Li L."/>
            <person name="Luo R."/>
            <person name="Xu F."/>
            <person name="Yang P."/>
            <person name="Zhang L."/>
            <person name="Wang X."/>
            <person name="Qi H."/>
            <person name="Xiong Z."/>
            <person name="Que H."/>
            <person name="Xie Y."/>
            <person name="Holland P.W."/>
            <person name="Paps J."/>
            <person name="Zhu Y."/>
            <person name="Wu F."/>
            <person name="Chen Y."/>
            <person name="Wang J."/>
            <person name="Peng C."/>
            <person name="Meng J."/>
            <person name="Yang L."/>
            <person name="Liu J."/>
            <person name="Wen B."/>
            <person name="Zhang N."/>
            <person name="Huang Z."/>
            <person name="Zhu Q."/>
            <person name="Feng Y."/>
            <person name="Mount A."/>
            <person name="Hedgecock D."/>
            <person name="Xu Z."/>
            <person name="Liu Y."/>
            <person name="Domazet-Loso T."/>
            <person name="Du Y."/>
            <person name="Sun X."/>
            <person name="Zhang S."/>
            <person name="Liu B."/>
            <person name="Cheng P."/>
            <person name="Jiang X."/>
            <person name="Li J."/>
            <person name="Fan D."/>
            <person name="Wang W."/>
            <person name="Fu W."/>
            <person name="Wang T."/>
            <person name="Wang B."/>
            <person name="Zhang J."/>
            <person name="Peng Z."/>
            <person name="Li Y."/>
            <person name="Li N."/>
            <person name="Wang J."/>
            <person name="Chen M."/>
            <person name="He Y."/>
            <person name="Tan F."/>
            <person name="Song X."/>
            <person name="Zheng Q."/>
            <person name="Huang R."/>
            <person name="Yang H."/>
            <person name="Du X."/>
            <person name="Chen L."/>
            <person name="Yang M."/>
            <person name="Gaffney P.M."/>
            <person name="Wang S."/>
            <person name="Luo L."/>
            <person name="She Z."/>
            <person name="Ming Y."/>
            <person name="Huang W."/>
            <person name="Zhang S."/>
            <person name="Huang B."/>
            <person name="Zhang Y."/>
            <person name="Qu T."/>
            <person name="Ni P."/>
            <person name="Miao G."/>
            <person name="Wang J."/>
            <person name="Wang Q."/>
            <person name="Steinberg C.E."/>
            <person name="Wang H."/>
            <person name="Li N."/>
            <person name="Qian L."/>
            <person name="Zhang G."/>
            <person name="Li Y."/>
            <person name="Yang H."/>
            <person name="Liu X."/>
            <person name="Wang J."/>
            <person name="Yin Y."/>
            <person name="Wang J."/>
        </authorList>
    </citation>
    <scope>NUCLEOTIDE SEQUENCE [LARGE SCALE GENOMIC DNA]</scope>
    <source>
        <strain evidence="7">05x7-T-G4-1.051#20</strain>
    </source>
</reference>
<feature type="compositionally biased region" description="Basic and acidic residues" evidence="5">
    <location>
        <begin position="193"/>
        <end position="203"/>
    </location>
</feature>
<feature type="compositionally biased region" description="Low complexity" evidence="5">
    <location>
        <begin position="248"/>
        <end position="264"/>
    </location>
</feature>
<dbReference type="CDD" id="cd00086">
    <property type="entry name" value="homeodomain"/>
    <property type="match status" value="2"/>
</dbReference>
<name>K1QZ17_MAGGI</name>
<feature type="compositionally biased region" description="Polar residues" evidence="5">
    <location>
        <begin position="154"/>
        <end position="192"/>
    </location>
</feature>
<feature type="compositionally biased region" description="Polar residues" evidence="5">
    <location>
        <begin position="231"/>
        <end position="247"/>
    </location>
</feature>
<sequence length="583" mass="66115">MEGQFPHHSYMCIPQTHHFYSSGLKCAQQQWTTSHRYSAHPKVMSQCSRQNFHPLPQLSSREIFSPPAITFHQKNQSSTALHQHSSQFATRVPSSFDFFNQMPTNPMFNQLHQILAEECQNFNLPSTLIQTVTQDYSGYSVSCQQSLKIHRTQPTTDNRYCSNSLQDSIPPSNTFHNTSAVQQISNSVSSGSCDDHLPGKNRESTSPSSKSSSSRSSSSSLPSRSRRALFLSTTPDSKHISASSQEQSSPTVSPISSSGNSPSSTLEVDSGIYTDTSLSFQVDSGVDLLQQASDLCGITEEDIAPLLSDTSSVSNHSIHNRVSSPPMLPTNQVLHQFDTTRHEAVFNSTSSSHSSLSDYSPTRADEILTSTSPEEVNSSNPHKRKREEEEDQETKRTRTDSISQDPSQALNNWYQSHINYPYPTDQEVQELVTLSGLSRKQVKKWMANKRVRCFNTLSITGNQHPIKFKHIKKKEIPAFQPMAPESRDFLNQWYKDNITHPYPTDQQREELAQQTGLSIQQVKRWLANKRSRANNTRRQIPNYFINKFPEYSQHVEMVSKSREFLRMSKRRQLDDALDCLNRM</sequence>
<dbReference type="InterPro" id="IPR008422">
    <property type="entry name" value="KN_HD"/>
</dbReference>
<evidence type="ECO:0000256" key="3">
    <source>
        <dbReference type="ARBA" id="ARBA00023242"/>
    </source>
</evidence>
<evidence type="ECO:0000256" key="4">
    <source>
        <dbReference type="PROSITE-ProRule" id="PRU00108"/>
    </source>
</evidence>
<proteinExistence type="predicted"/>